<feature type="domain" description="Ubiquitin conjugation factor E4 core" evidence="6">
    <location>
        <begin position="9"/>
        <end position="79"/>
    </location>
</feature>
<dbReference type="AlphaFoldDB" id="A0A1I7TPG2"/>
<dbReference type="GO" id="GO:0000151">
    <property type="term" value="C:ubiquitin ligase complex"/>
    <property type="evidence" value="ECO:0007669"/>
    <property type="project" value="InterPro"/>
</dbReference>
<keyword evidence="4" id="KW-0833">Ubl conjugation pathway</keyword>
<evidence type="ECO:0000313" key="8">
    <source>
        <dbReference type="WBParaSite" id="Csp11.Scaffold629.g10473.t1"/>
    </source>
</evidence>
<proteinExistence type="predicted"/>
<accession>A0A1I7TPG2</accession>
<reference evidence="8" key="1">
    <citation type="submission" date="2016-11" db="UniProtKB">
        <authorList>
            <consortium name="WormBaseParasite"/>
        </authorList>
    </citation>
    <scope>IDENTIFICATION</scope>
</reference>
<evidence type="ECO:0000256" key="5">
    <source>
        <dbReference type="ARBA" id="ARBA00023242"/>
    </source>
</evidence>
<evidence type="ECO:0000313" key="7">
    <source>
        <dbReference type="Proteomes" id="UP000095282"/>
    </source>
</evidence>
<dbReference type="STRING" id="1561998.A0A1I7TPG2"/>
<dbReference type="WBParaSite" id="Csp11.Scaffold629.g10473.t1">
    <property type="protein sequence ID" value="Csp11.Scaffold629.g10473.t1"/>
    <property type="gene ID" value="Csp11.Scaffold629.g10473"/>
</dbReference>
<dbReference type="Proteomes" id="UP000095282">
    <property type="component" value="Unplaced"/>
</dbReference>
<dbReference type="GO" id="GO:0006511">
    <property type="term" value="P:ubiquitin-dependent protein catabolic process"/>
    <property type="evidence" value="ECO:0007669"/>
    <property type="project" value="InterPro"/>
</dbReference>
<dbReference type="GO" id="GO:0036503">
    <property type="term" value="P:ERAD pathway"/>
    <property type="evidence" value="ECO:0007669"/>
    <property type="project" value="InterPro"/>
</dbReference>
<keyword evidence="5" id="KW-0539">Nucleus</keyword>
<dbReference type="GO" id="GO:0034450">
    <property type="term" value="F:ubiquitin-ubiquitin ligase activity"/>
    <property type="evidence" value="ECO:0007669"/>
    <property type="project" value="InterPro"/>
</dbReference>
<dbReference type="GO" id="GO:0000209">
    <property type="term" value="P:protein polyubiquitination"/>
    <property type="evidence" value="ECO:0007669"/>
    <property type="project" value="TreeGrafter"/>
</dbReference>
<evidence type="ECO:0000256" key="1">
    <source>
        <dbReference type="ARBA" id="ARBA00004123"/>
    </source>
</evidence>
<dbReference type="InterPro" id="IPR019474">
    <property type="entry name" value="Ub_conjug_fac_E4_core"/>
</dbReference>
<name>A0A1I7TPG2_9PELO</name>
<dbReference type="PANTHER" id="PTHR13931:SF2">
    <property type="entry name" value="UBIQUITIN CONJUGATION FACTOR E4 B"/>
    <property type="match status" value="1"/>
</dbReference>
<dbReference type="GO" id="GO:0005634">
    <property type="term" value="C:nucleus"/>
    <property type="evidence" value="ECO:0007669"/>
    <property type="project" value="UniProtKB-SubCell"/>
</dbReference>
<evidence type="ECO:0000256" key="3">
    <source>
        <dbReference type="ARBA" id="ARBA00022679"/>
    </source>
</evidence>
<evidence type="ECO:0000256" key="4">
    <source>
        <dbReference type="ARBA" id="ARBA00022786"/>
    </source>
</evidence>
<dbReference type="GO" id="GO:0005737">
    <property type="term" value="C:cytoplasm"/>
    <property type="evidence" value="ECO:0007669"/>
    <property type="project" value="TreeGrafter"/>
</dbReference>
<keyword evidence="7" id="KW-1185">Reference proteome</keyword>
<comment type="pathway">
    <text evidence="2">Protein modification; protein ubiquitination.</text>
</comment>
<dbReference type="UniPathway" id="UPA00143"/>
<evidence type="ECO:0000259" key="6">
    <source>
        <dbReference type="Pfam" id="PF10408"/>
    </source>
</evidence>
<sequence length="84" mass="9611">MAKKDLKQLLAITNNSPFRTPALGERLAAMLNHNMAQLLGSNSDNLKVNNPDEYEWHPSEFLNRIVSIYLAVSVPTFFKHMIRK</sequence>
<dbReference type="PANTHER" id="PTHR13931">
    <property type="entry name" value="UBIQUITINATION FACTOR E4"/>
    <property type="match status" value="1"/>
</dbReference>
<dbReference type="InterPro" id="IPR045132">
    <property type="entry name" value="UBE4"/>
</dbReference>
<dbReference type="eggNOG" id="KOG2042">
    <property type="taxonomic scope" value="Eukaryota"/>
</dbReference>
<evidence type="ECO:0000256" key="2">
    <source>
        <dbReference type="ARBA" id="ARBA00004906"/>
    </source>
</evidence>
<keyword evidence="3" id="KW-0808">Transferase</keyword>
<dbReference type="Pfam" id="PF10408">
    <property type="entry name" value="Ufd2P_core"/>
    <property type="match status" value="1"/>
</dbReference>
<organism evidence="7 8">
    <name type="scientific">Caenorhabditis tropicalis</name>
    <dbReference type="NCBI Taxonomy" id="1561998"/>
    <lineage>
        <taxon>Eukaryota</taxon>
        <taxon>Metazoa</taxon>
        <taxon>Ecdysozoa</taxon>
        <taxon>Nematoda</taxon>
        <taxon>Chromadorea</taxon>
        <taxon>Rhabditida</taxon>
        <taxon>Rhabditina</taxon>
        <taxon>Rhabditomorpha</taxon>
        <taxon>Rhabditoidea</taxon>
        <taxon>Rhabditidae</taxon>
        <taxon>Peloderinae</taxon>
        <taxon>Caenorhabditis</taxon>
    </lineage>
</organism>
<protein>
    <submittedName>
        <fullName evidence="8">Ufd2P_core domain-containing protein</fullName>
    </submittedName>
</protein>
<comment type="subcellular location">
    <subcellularLocation>
        <location evidence="1">Nucleus</location>
    </subcellularLocation>
</comment>